<dbReference type="Gene3D" id="3.20.20.80">
    <property type="entry name" value="Glycosidases"/>
    <property type="match status" value="1"/>
</dbReference>
<dbReference type="Pfam" id="PF00704">
    <property type="entry name" value="Glyco_hydro_18"/>
    <property type="match status" value="1"/>
</dbReference>
<keyword evidence="2 6" id="KW-0732">Signal</keyword>
<dbReference type="FunFam" id="3.10.50.10:FF:000003">
    <property type="entry name" value="Class V chitinase CHIT5b"/>
    <property type="match status" value="1"/>
</dbReference>
<accession>A0AAV9FJU1</accession>
<dbReference type="SMART" id="SM00636">
    <property type="entry name" value="Glyco_18"/>
    <property type="match status" value="1"/>
</dbReference>
<dbReference type="PANTHER" id="PTHR11177">
    <property type="entry name" value="CHITINASE"/>
    <property type="match status" value="1"/>
</dbReference>
<name>A0AAV9FJU1_ACOCL</name>
<evidence type="ECO:0000256" key="3">
    <source>
        <dbReference type="ARBA" id="ARBA00022801"/>
    </source>
</evidence>
<dbReference type="AlphaFoldDB" id="A0AAV9FJU1"/>
<dbReference type="InterPro" id="IPR001223">
    <property type="entry name" value="Glyco_hydro18_cat"/>
</dbReference>
<evidence type="ECO:0000256" key="2">
    <source>
        <dbReference type="ARBA" id="ARBA00022729"/>
    </source>
</evidence>
<proteinExistence type="inferred from homology"/>
<organism evidence="8 9">
    <name type="scientific">Acorus calamus</name>
    <name type="common">Sweet flag</name>
    <dbReference type="NCBI Taxonomy" id="4465"/>
    <lineage>
        <taxon>Eukaryota</taxon>
        <taxon>Viridiplantae</taxon>
        <taxon>Streptophyta</taxon>
        <taxon>Embryophyta</taxon>
        <taxon>Tracheophyta</taxon>
        <taxon>Spermatophyta</taxon>
        <taxon>Magnoliopsida</taxon>
        <taxon>Liliopsida</taxon>
        <taxon>Acoraceae</taxon>
        <taxon>Acorus</taxon>
    </lineage>
</organism>
<dbReference type="InterPro" id="IPR029070">
    <property type="entry name" value="Chitinase_insertion_sf"/>
</dbReference>
<evidence type="ECO:0000256" key="4">
    <source>
        <dbReference type="ARBA" id="ARBA00023180"/>
    </source>
</evidence>
<protein>
    <recommendedName>
        <fullName evidence="7">GH18 domain-containing protein</fullName>
    </recommendedName>
</protein>
<dbReference type="PANTHER" id="PTHR11177:SF347">
    <property type="entry name" value="GLYCOSYL HYDROLASES FAMILY 18 PROTEIN, EXPRESSED"/>
    <property type="match status" value="1"/>
</dbReference>
<evidence type="ECO:0000256" key="6">
    <source>
        <dbReference type="SAM" id="SignalP"/>
    </source>
</evidence>
<dbReference type="EMBL" id="JAUJYO010000001">
    <property type="protein sequence ID" value="KAK1325727.1"/>
    <property type="molecule type" value="Genomic_DNA"/>
</dbReference>
<dbReference type="Gene3D" id="3.10.50.10">
    <property type="match status" value="1"/>
</dbReference>
<dbReference type="GO" id="GO:0005576">
    <property type="term" value="C:extracellular region"/>
    <property type="evidence" value="ECO:0007669"/>
    <property type="project" value="TreeGrafter"/>
</dbReference>
<evidence type="ECO:0000256" key="5">
    <source>
        <dbReference type="ARBA" id="ARBA00023295"/>
    </source>
</evidence>
<reference evidence="8" key="1">
    <citation type="journal article" date="2023" name="Nat. Commun.">
        <title>Diploid and tetraploid genomes of Acorus and the evolution of monocots.</title>
        <authorList>
            <person name="Ma L."/>
            <person name="Liu K.W."/>
            <person name="Li Z."/>
            <person name="Hsiao Y.Y."/>
            <person name="Qi Y."/>
            <person name="Fu T."/>
            <person name="Tang G.D."/>
            <person name="Zhang D."/>
            <person name="Sun W.H."/>
            <person name="Liu D.K."/>
            <person name="Li Y."/>
            <person name="Chen G.Z."/>
            <person name="Liu X.D."/>
            <person name="Liao X.Y."/>
            <person name="Jiang Y.T."/>
            <person name="Yu X."/>
            <person name="Hao Y."/>
            <person name="Huang J."/>
            <person name="Zhao X.W."/>
            <person name="Ke S."/>
            <person name="Chen Y.Y."/>
            <person name="Wu W.L."/>
            <person name="Hsu J.L."/>
            <person name="Lin Y.F."/>
            <person name="Huang M.D."/>
            <person name="Li C.Y."/>
            <person name="Huang L."/>
            <person name="Wang Z.W."/>
            <person name="Zhao X."/>
            <person name="Zhong W.Y."/>
            <person name="Peng D.H."/>
            <person name="Ahmad S."/>
            <person name="Lan S."/>
            <person name="Zhang J.S."/>
            <person name="Tsai W.C."/>
            <person name="Van de Peer Y."/>
            <person name="Liu Z.J."/>
        </authorList>
    </citation>
    <scope>NUCLEOTIDE SEQUENCE</scope>
    <source>
        <strain evidence="8">CP</strain>
    </source>
</reference>
<sequence>MPPSPLHLSIFFLFTILTISSSIQQINSITTDQVRAGFWLSHSSSYSPLANINTSLFTHLYYSSLFVDETSLEITLPPPEKLPLLTSFSATLKTNNSALKTLLSISTATPSFSSIVSDAHHRGSFIDSVMALARHHSFDGLDLEWQFPSSSADMLGLGLLLTEWRARIDNEIRGTSPLLLTITVYFSDHVFNGTNTTTDGLDYPIDLIKNSVDWTNALCFDYHANDETVTSANAALYDVSSHFSTSYGIASWLDAGLPPQKLVMGVPLFGRSWFLRNKLKNQLGSPAVAFGPRQKRSNQTGVIAYFEIEELLSRTNTTVIYNNQSVSAYFNAGDLWVSFDSPDVVDEKIAFASHNRLLGYFLWPISFDSLNFEISRQASDTWLKEHDDSVDADGVDAPEQALSPTELQPQNLAPTQSISIASSIRILPAVHPFQLIFFLPSVIICCLAIL</sequence>
<comment type="similarity">
    <text evidence="1">Belongs to the glycosyl hydrolase 18 family. Chitinase class V subfamily.</text>
</comment>
<feature type="domain" description="GH18" evidence="7">
    <location>
        <begin position="33"/>
        <end position="385"/>
    </location>
</feature>
<evidence type="ECO:0000313" key="9">
    <source>
        <dbReference type="Proteomes" id="UP001180020"/>
    </source>
</evidence>
<keyword evidence="4" id="KW-0325">Glycoprotein</keyword>
<dbReference type="GO" id="GO:0004568">
    <property type="term" value="F:chitinase activity"/>
    <property type="evidence" value="ECO:0007669"/>
    <property type="project" value="TreeGrafter"/>
</dbReference>
<dbReference type="Proteomes" id="UP001180020">
    <property type="component" value="Unassembled WGS sequence"/>
</dbReference>
<dbReference type="PROSITE" id="PS51910">
    <property type="entry name" value="GH18_2"/>
    <property type="match status" value="1"/>
</dbReference>
<evidence type="ECO:0000256" key="1">
    <source>
        <dbReference type="ARBA" id="ARBA00008682"/>
    </source>
</evidence>
<reference evidence="8" key="2">
    <citation type="submission" date="2023-06" db="EMBL/GenBank/DDBJ databases">
        <authorList>
            <person name="Ma L."/>
            <person name="Liu K.-W."/>
            <person name="Li Z."/>
            <person name="Hsiao Y.-Y."/>
            <person name="Qi Y."/>
            <person name="Fu T."/>
            <person name="Tang G."/>
            <person name="Zhang D."/>
            <person name="Sun W.-H."/>
            <person name="Liu D.-K."/>
            <person name="Li Y."/>
            <person name="Chen G.-Z."/>
            <person name="Liu X.-D."/>
            <person name="Liao X.-Y."/>
            <person name="Jiang Y.-T."/>
            <person name="Yu X."/>
            <person name="Hao Y."/>
            <person name="Huang J."/>
            <person name="Zhao X.-W."/>
            <person name="Ke S."/>
            <person name="Chen Y.-Y."/>
            <person name="Wu W.-L."/>
            <person name="Hsu J.-L."/>
            <person name="Lin Y.-F."/>
            <person name="Huang M.-D."/>
            <person name="Li C.-Y."/>
            <person name="Huang L."/>
            <person name="Wang Z.-W."/>
            <person name="Zhao X."/>
            <person name="Zhong W.-Y."/>
            <person name="Peng D.-H."/>
            <person name="Ahmad S."/>
            <person name="Lan S."/>
            <person name="Zhang J.-S."/>
            <person name="Tsai W.-C."/>
            <person name="Van De Peer Y."/>
            <person name="Liu Z.-J."/>
        </authorList>
    </citation>
    <scope>NUCLEOTIDE SEQUENCE</scope>
    <source>
        <strain evidence="8">CP</strain>
        <tissue evidence="8">Leaves</tissue>
    </source>
</reference>
<feature type="signal peptide" evidence="6">
    <location>
        <begin position="1"/>
        <end position="28"/>
    </location>
</feature>
<dbReference type="SUPFAM" id="SSF51445">
    <property type="entry name" value="(Trans)glycosidases"/>
    <property type="match status" value="1"/>
</dbReference>
<dbReference type="InterPro" id="IPR011583">
    <property type="entry name" value="Chitinase_II/V-like_cat"/>
</dbReference>
<feature type="chain" id="PRO_5043462885" description="GH18 domain-containing protein" evidence="6">
    <location>
        <begin position="29"/>
        <end position="450"/>
    </location>
</feature>
<comment type="caution">
    <text evidence="8">The sequence shown here is derived from an EMBL/GenBank/DDBJ whole genome shotgun (WGS) entry which is preliminary data.</text>
</comment>
<dbReference type="GO" id="GO:0005975">
    <property type="term" value="P:carbohydrate metabolic process"/>
    <property type="evidence" value="ECO:0007669"/>
    <property type="project" value="InterPro"/>
</dbReference>
<keyword evidence="5" id="KW-0326">Glycosidase</keyword>
<dbReference type="InterPro" id="IPR017853">
    <property type="entry name" value="GH"/>
</dbReference>
<keyword evidence="3" id="KW-0378">Hydrolase</keyword>
<dbReference type="SUPFAM" id="SSF54556">
    <property type="entry name" value="Chitinase insertion domain"/>
    <property type="match status" value="1"/>
</dbReference>
<keyword evidence="9" id="KW-1185">Reference proteome</keyword>
<gene>
    <name evidence="8" type="ORF">QJS10_CPA01g02541</name>
</gene>
<evidence type="ECO:0000313" key="8">
    <source>
        <dbReference type="EMBL" id="KAK1325727.1"/>
    </source>
</evidence>
<dbReference type="GO" id="GO:0008061">
    <property type="term" value="F:chitin binding"/>
    <property type="evidence" value="ECO:0007669"/>
    <property type="project" value="InterPro"/>
</dbReference>
<dbReference type="InterPro" id="IPR050314">
    <property type="entry name" value="Glycosyl_Hydrlase_18"/>
</dbReference>
<dbReference type="GO" id="GO:0006032">
    <property type="term" value="P:chitin catabolic process"/>
    <property type="evidence" value="ECO:0007669"/>
    <property type="project" value="TreeGrafter"/>
</dbReference>
<evidence type="ECO:0000259" key="7">
    <source>
        <dbReference type="PROSITE" id="PS51910"/>
    </source>
</evidence>